<proteinExistence type="predicted"/>
<evidence type="ECO:0000313" key="2">
    <source>
        <dbReference type="Proteomes" id="UP001194696"/>
    </source>
</evidence>
<reference evidence="1 2" key="1">
    <citation type="journal article" date="2020" name="Fungal Divers.">
        <title>Resolving the Mortierellaceae phylogeny through synthesis of multi-gene phylogenetics and phylogenomics.</title>
        <authorList>
            <person name="Vandepol N."/>
            <person name="Liber J."/>
            <person name="Desiro A."/>
            <person name="Na H."/>
            <person name="Kennedy M."/>
            <person name="Barry K."/>
            <person name="Grigoriev I.V."/>
            <person name="Miller A.N."/>
            <person name="O'Donnell K."/>
            <person name="Stajich J.E."/>
            <person name="Bonito G."/>
        </authorList>
    </citation>
    <scope>NUCLEOTIDE SEQUENCE [LARGE SCALE GENOMIC DNA]</scope>
    <source>
        <strain evidence="1 2">AD045</strain>
    </source>
</reference>
<comment type="caution">
    <text evidence="1">The sequence shown here is derived from an EMBL/GenBank/DDBJ whole genome shotgun (WGS) entry which is preliminary data.</text>
</comment>
<dbReference type="Proteomes" id="UP001194696">
    <property type="component" value="Unassembled WGS sequence"/>
</dbReference>
<accession>A0ABQ7KE50</accession>
<dbReference type="SUPFAM" id="SSF52047">
    <property type="entry name" value="RNI-like"/>
    <property type="match status" value="1"/>
</dbReference>
<gene>
    <name evidence="1" type="ORF">BGZ96_011008</name>
</gene>
<sequence>MELSTLSPCERMLEIPELAELLGKRLSKPGIVALMTTNKNLRAKISAFLYRFCDFAHSNSIDHKIFTSQDALRAMARNIHHIKKVTAVRLFVPFYYNSLLAHQGHLGQLKGQDASQEKDTGYSGRPLPAWTPSPEPCVARLVPLPPMINLTSIELSLNKDSREHKNPSFASYNKHPIVAKQLAWILQQCPLLRSIDITLMTVRTADGLRLLANTFASLTHLTKLLVEFETPKEYWTQFALDLYYSAPRSLKGLAIDFHEVYPAAEHDPHDSTRPIDFSLEQLRRRQGPFDSLESLTLPILDDATLDDIATIYSHCPWITELSTPRFYDETLDHEEVGEVVAFACQHITQLHHLHSEIDPNGVMEETILVNLPAGTFKDLYFLNYIGELPLAMAIANHHSSSITKIYFEQTEYLSSEAIQQLLCRCSSLEEFRVESAFSDSRAYIELEDAVVTKWASTKLRVLDLEIQILPPDQRTTPFYERPPPVVLTKFEKDQFELLEKLYGQIGSLKGLEQLTLKVYSAGPTSDMYRMFSFPAMLNLGDVDAGIPGYLQLFAGLTKLKKLAGSVSATTLETLETIGRKECDWMLKHWVSLEKAEFLSKKGNRFQPTKRCFTNMVQRKPSLDLTYDSYLM</sequence>
<evidence type="ECO:0000313" key="1">
    <source>
        <dbReference type="EMBL" id="KAG0295773.1"/>
    </source>
</evidence>
<organism evidence="1 2">
    <name type="scientific">Linnemannia gamsii</name>
    <dbReference type="NCBI Taxonomy" id="64522"/>
    <lineage>
        <taxon>Eukaryota</taxon>
        <taxon>Fungi</taxon>
        <taxon>Fungi incertae sedis</taxon>
        <taxon>Mucoromycota</taxon>
        <taxon>Mortierellomycotina</taxon>
        <taxon>Mortierellomycetes</taxon>
        <taxon>Mortierellales</taxon>
        <taxon>Mortierellaceae</taxon>
        <taxon>Linnemannia</taxon>
    </lineage>
</organism>
<keyword evidence="2" id="KW-1185">Reference proteome</keyword>
<dbReference type="Gene3D" id="3.80.10.10">
    <property type="entry name" value="Ribonuclease Inhibitor"/>
    <property type="match status" value="1"/>
</dbReference>
<protein>
    <recommendedName>
        <fullName evidence="3">F-box domain-containing protein</fullName>
    </recommendedName>
</protein>
<dbReference type="InterPro" id="IPR032675">
    <property type="entry name" value="LRR_dom_sf"/>
</dbReference>
<name>A0ABQ7KE50_9FUNG</name>
<dbReference type="EMBL" id="JAAAIM010000075">
    <property type="protein sequence ID" value="KAG0295773.1"/>
    <property type="molecule type" value="Genomic_DNA"/>
</dbReference>
<evidence type="ECO:0008006" key="3">
    <source>
        <dbReference type="Google" id="ProtNLM"/>
    </source>
</evidence>